<dbReference type="OrthoDB" id="9805604at2"/>
<feature type="binding site" evidence="2">
    <location>
        <position position="165"/>
    </location>
    <ligand>
        <name>substrate</name>
    </ligand>
</feature>
<dbReference type="InterPro" id="IPR020023">
    <property type="entry name" value="PseG"/>
</dbReference>
<dbReference type="SUPFAM" id="SSF53756">
    <property type="entry name" value="UDP-Glycosyltransferase/glycogen phosphorylase"/>
    <property type="match status" value="1"/>
</dbReference>
<evidence type="ECO:0000259" key="3">
    <source>
        <dbReference type="Pfam" id="PF04101"/>
    </source>
</evidence>
<dbReference type="Gene3D" id="3.40.50.11190">
    <property type="match status" value="1"/>
</dbReference>
<feature type="binding site" evidence="2">
    <location>
        <position position="264"/>
    </location>
    <ligand>
        <name>substrate</name>
    </ligand>
</feature>
<keyword evidence="4" id="KW-0378">Hydrolase</keyword>
<keyword evidence="5" id="KW-1185">Reference proteome</keyword>
<evidence type="ECO:0000256" key="1">
    <source>
        <dbReference type="PIRSR" id="PIRSR620023-1"/>
    </source>
</evidence>
<dbReference type="GO" id="GO:0016787">
    <property type="term" value="F:hydrolase activity"/>
    <property type="evidence" value="ECO:0007669"/>
    <property type="project" value="UniProtKB-KW"/>
</dbReference>
<gene>
    <name evidence="4" type="primary">pseG</name>
    <name evidence="4" type="ORF">DEX24_06255</name>
</gene>
<proteinExistence type="predicted"/>
<dbReference type="Gene3D" id="3.40.50.2000">
    <property type="entry name" value="Glycogen Phosphorylase B"/>
    <property type="match status" value="1"/>
</dbReference>
<sequence length="354" mass="40856">MNILFRVDSAADIGSGHVMRCLTLAEQLIHEHNHVEFLCRDLNNNIANLIINRGFEVHILKQIQGSTIEWTQENWFLDSAECIEFIASKRIDLLIVDHYGLDYKWEEQLSRVVKRIMVIDDLANRNHQCDLLLDQNYYKDYQQRYSNLLADKTIQCVGPSYALLREEFFEQYSQPNSTVLFIFFGSADATNETQKTLEACIQLQKIIDFSIEVVIGQQNKNSELIKTICMNMKNCHLHIQANNMAEIISRCTLSIGACGTTTWERAILRVPSIVIAVAENQIELAKNLQYVNAISFLGEYSKVSRQDIYQQLLAVFTDSKIAEVWSSNMESIIKREHMIDYPLLKKIDEVVKFC</sequence>
<reference evidence="4 5" key="1">
    <citation type="submission" date="2018-05" db="EMBL/GenBank/DDBJ databases">
        <title>Kurthia sibirica genome sequence.</title>
        <authorList>
            <person name="Maclea K.S."/>
            <person name="Goen A.E."/>
        </authorList>
    </citation>
    <scope>NUCLEOTIDE SEQUENCE [LARGE SCALE GENOMIC DNA]</scope>
    <source>
        <strain evidence="4 5">ATCC 49154</strain>
    </source>
</reference>
<dbReference type="GO" id="GO:0016758">
    <property type="term" value="F:hexosyltransferase activity"/>
    <property type="evidence" value="ECO:0007669"/>
    <property type="project" value="InterPro"/>
</dbReference>
<dbReference type="AlphaFoldDB" id="A0A2U3AMQ5"/>
<evidence type="ECO:0000313" key="4">
    <source>
        <dbReference type="EMBL" id="PWI25802.1"/>
    </source>
</evidence>
<organism evidence="4 5">
    <name type="scientific">Kurthia sibirica</name>
    <dbReference type="NCBI Taxonomy" id="202750"/>
    <lineage>
        <taxon>Bacteria</taxon>
        <taxon>Bacillati</taxon>
        <taxon>Bacillota</taxon>
        <taxon>Bacilli</taxon>
        <taxon>Bacillales</taxon>
        <taxon>Caryophanaceae</taxon>
        <taxon>Kurthia</taxon>
    </lineage>
</organism>
<protein>
    <submittedName>
        <fullName evidence="4">UDP-2,4-diacetamido-2,4, 6-trideoxy-beta-L-altropyranose hydrolase</fullName>
    </submittedName>
</protein>
<evidence type="ECO:0000256" key="2">
    <source>
        <dbReference type="PIRSR" id="PIRSR620023-2"/>
    </source>
</evidence>
<dbReference type="InterPro" id="IPR007235">
    <property type="entry name" value="Glyco_trans_28_C"/>
</dbReference>
<feature type="active site" description="Proton acceptor" evidence="1">
    <location>
        <position position="17"/>
    </location>
</feature>
<comment type="caution">
    <text evidence="4">The sequence shown here is derived from an EMBL/GenBank/DDBJ whole genome shotgun (WGS) entry which is preliminary data.</text>
</comment>
<dbReference type="NCBIfam" id="TIGR03590">
    <property type="entry name" value="PseG"/>
    <property type="match status" value="1"/>
</dbReference>
<feature type="domain" description="Glycosyl transferase family 28 C-terminal" evidence="3">
    <location>
        <begin position="179"/>
        <end position="296"/>
    </location>
</feature>
<accession>A0A2U3AMQ5</accession>
<dbReference type="Pfam" id="PF04101">
    <property type="entry name" value="Glyco_tran_28_C"/>
    <property type="match status" value="1"/>
</dbReference>
<evidence type="ECO:0000313" key="5">
    <source>
        <dbReference type="Proteomes" id="UP000245938"/>
    </source>
</evidence>
<dbReference type="RefSeq" id="WP_109305559.1">
    <property type="nucleotide sequence ID" value="NZ_BJUF01000012.1"/>
</dbReference>
<dbReference type="Proteomes" id="UP000245938">
    <property type="component" value="Unassembled WGS sequence"/>
</dbReference>
<name>A0A2U3AMQ5_9BACL</name>
<dbReference type="EMBL" id="QFVR01000006">
    <property type="protein sequence ID" value="PWI25802.1"/>
    <property type="molecule type" value="Genomic_DNA"/>
</dbReference>